<dbReference type="InterPro" id="IPR020476">
    <property type="entry name" value="Nudix_hydrolase"/>
</dbReference>
<dbReference type="InterPro" id="IPR000086">
    <property type="entry name" value="NUDIX_hydrolase_dom"/>
</dbReference>
<sequence>MPISTYYKELREKIGSQIIFMPSVAAIIRNEQGEILFQYPGGDYWSLPAGAIELGETAEEAVVREVFEEIGLHVEPIFIKGVFSGKAFRHTYENGDEVEYMVAVFECKVLGGKLQSVDGESIKLQYFRSDERPKLVLPYPEELFC</sequence>
<evidence type="ECO:0000256" key="3">
    <source>
        <dbReference type="RuleBase" id="RU003476"/>
    </source>
</evidence>
<organism evidence="5 6">
    <name type="scientific">Bacillus manliponensis</name>
    <dbReference type="NCBI Taxonomy" id="574376"/>
    <lineage>
        <taxon>Bacteria</taxon>
        <taxon>Bacillati</taxon>
        <taxon>Bacillota</taxon>
        <taxon>Bacilli</taxon>
        <taxon>Bacillales</taxon>
        <taxon>Bacillaceae</taxon>
        <taxon>Bacillus</taxon>
        <taxon>Bacillus cereus group</taxon>
    </lineage>
</organism>
<comment type="similarity">
    <text evidence="3">Belongs to the Nudix hydrolase family.</text>
</comment>
<dbReference type="EMBL" id="JOTN01000016">
    <property type="protein sequence ID" value="KEK18237.1"/>
    <property type="molecule type" value="Genomic_DNA"/>
</dbReference>
<comment type="caution">
    <text evidence="5">The sequence shown here is derived from an EMBL/GenBank/DDBJ whole genome shotgun (WGS) entry which is preliminary data.</text>
</comment>
<dbReference type="PROSITE" id="PS00893">
    <property type="entry name" value="NUDIX_BOX"/>
    <property type="match status" value="1"/>
</dbReference>
<dbReference type="PRINTS" id="PR00502">
    <property type="entry name" value="NUDIXFAMILY"/>
</dbReference>
<gene>
    <name evidence="5" type="ORF">BAMA_06665</name>
</gene>
<dbReference type="PANTHER" id="PTHR43046:SF2">
    <property type="entry name" value="8-OXO-DGTP DIPHOSPHATASE-RELATED"/>
    <property type="match status" value="1"/>
</dbReference>
<evidence type="ECO:0000259" key="4">
    <source>
        <dbReference type="PROSITE" id="PS51462"/>
    </source>
</evidence>
<comment type="cofactor">
    <cofactor evidence="1">
        <name>Mg(2+)</name>
        <dbReference type="ChEBI" id="CHEBI:18420"/>
    </cofactor>
</comment>
<dbReference type="RefSeq" id="WP_034641549.1">
    <property type="nucleotide sequence ID" value="NZ_CBCSJC010000013.1"/>
</dbReference>
<evidence type="ECO:0000256" key="1">
    <source>
        <dbReference type="ARBA" id="ARBA00001946"/>
    </source>
</evidence>
<dbReference type="STRING" id="574376.BAMA_06665"/>
<keyword evidence="6" id="KW-1185">Reference proteome</keyword>
<accession>A0A073JVI1</accession>
<dbReference type="eggNOG" id="COG1051">
    <property type="taxonomic scope" value="Bacteria"/>
</dbReference>
<dbReference type="Proteomes" id="UP000027822">
    <property type="component" value="Unassembled WGS sequence"/>
</dbReference>
<dbReference type="InterPro" id="IPR015797">
    <property type="entry name" value="NUDIX_hydrolase-like_dom_sf"/>
</dbReference>
<dbReference type="InterPro" id="IPR020084">
    <property type="entry name" value="NUDIX_hydrolase_CS"/>
</dbReference>
<proteinExistence type="inferred from homology"/>
<name>A0A073JVI1_9BACI</name>
<evidence type="ECO:0000256" key="2">
    <source>
        <dbReference type="ARBA" id="ARBA00022801"/>
    </source>
</evidence>
<dbReference type="SUPFAM" id="SSF55811">
    <property type="entry name" value="Nudix"/>
    <property type="match status" value="1"/>
</dbReference>
<dbReference type="OrthoDB" id="9787476at2"/>
<evidence type="ECO:0000313" key="5">
    <source>
        <dbReference type="EMBL" id="KEK18237.1"/>
    </source>
</evidence>
<keyword evidence="2 3" id="KW-0378">Hydrolase</keyword>
<dbReference type="Pfam" id="PF00293">
    <property type="entry name" value="NUDIX"/>
    <property type="match status" value="1"/>
</dbReference>
<dbReference type="PROSITE" id="PS51462">
    <property type="entry name" value="NUDIX"/>
    <property type="match status" value="1"/>
</dbReference>
<dbReference type="GO" id="GO:0016787">
    <property type="term" value="F:hydrolase activity"/>
    <property type="evidence" value="ECO:0007669"/>
    <property type="project" value="UniProtKB-KW"/>
</dbReference>
<protein>
    <submittedName>
        <fullName evidence="5">NUDIX hydrolase</fullName>
    </submittedName>
</protein>
<dbReference type="AlphaFoldDB" id="A0A073JVI1"/>
<reference evidence="5 6" key="1">
    <citation type="submission" date="2014-06" db="EMBL/GenBank/DDBJ databases">
        <title>Draft genome sequence of Bacillus manliponensis JCM 15802 (MCCC 1A00708).</title>
        <authorList>
            <person name="Lai Q."/>
            <person name="Liu Y."/>
            <person name="Shao Z."/>
        </authorList>
    </citation>
    <scope>NUCLEOTIDE SEQUENCE [LARGE SCALE GENOMIC DNA]</scope>
    <source>
        <strain evidence="5 6">JCM 15802</strain>
    </source>
</reference>
<evidence type="ECO:0000313" key="6">
    <source>
        <dbReference type="Proteomes" id="UP000027822"/>
    </source>
</evidence>
<dbReference type="PANTHER" id="PTHR43046">
    <property type="entry name" value="GDP-MANNOSE MANNOSYL HYDROLASE"/>
    <property type="match status" value="1"/>
</dbReference>
<feature type="domain" description="Nudix hydrolase" evidence="4">
    <location>
        <begin position="19"/>
        <end position="145"/>
    </location>
</feature>
<dbReference type="Gene3D" id="3.90.79.10">
    <property type="entry name" value="Nucleoside Triphosphate Pyrophosphohydrolase"/>
    <property type="match status" value="1"/>
</dbReference>